<keyword evidence="2" id="KW-1185">Reference proteome</keyword>
<dbReference type="AlphaFoldDB" id="M0NJI6"/>
<reference evidence="1 2" key="1">
    <citation type="journal article" date="2014" name="PLoS Genet.">
        <title>Phylogenetically driven sequencing of extremely halophilic archaea reveals strategies for static and dynamic osmo-response.</title>
        <authorList>
            <person name="Becker E.A."/>
            <person name="Seitzer P.M."/>
            <person name="Tritt A."/>
            <person name="Larsen D."/>
            <person name="Krusor M."/>
            <person name="Yao A.I."/>
            <person name="Wu D."/>
            <person name="Madern D."/>
            <person name="Eisen J.A."/>
            <person name="Darling A.E."/>
            <person name="Facciotti M.T."/>
        </authorList>
    </citation>
    <scope>NUCLEOTIDE SEQUENCE [LARGE SCALE GENOMIC DNA]</scope>
    <source>
        <strain evidence="1 2">JCM 13552</strain>
    </source>
</reference>
<comment type="caution">
    <text evidence="1">The sequence shown here is derived from an EMBL/GenBank/DDBJ whole genome shotgun (WGS) entry which is preliminary data.</text>
</comment>
<dbReference type="Proteomes" id="UP000011680">
    <property type="component" value="Unassembled WGS sequence"/>
</dbReference>
<protein>
    <submittedName>
        <fullName evidence="1">Uncharacterized protein</fullName>
    </submittedName>
</protein>
<accession>M0NJI6</accession>
<organism evidence="1 2">
    <name type="scientific">Halococcus thailandensis JCM 13552</name>
    <dbReference type="NCBI Taxonomy" id="1227457"/>
    <lineage>
        <taxon>Archaea</taxon>
        <taxon>Methanobacteriati</taxon>
        <taxon>Methanobacteriota</taxon>
        <taxon>Stenosarchaea group</taxon>
        <taxon>Halobacteria</taxon>
        <taxon>Halobacteriales</taxon>
        <taxon>Halococcaceae</taxon>
        <taxon>Halococcus</taxon>
    </lineage>
</organism>
<name>M0NJI6_9EURY</name>
<dbReference type="EMBL" id="AOMF01000015">
    <property type="protein sequence ID" value="EMA56845.1"/>
    <property type="molecule type" value="Genomic_DNA"/>
</dbReference>
<gene>
    <name evidence="1" type="ORF">C451_00535</name>
</gene>
<evidence type="ECO:0000313" key="1">
    <source>
        <dbReference type="EMBL" id="EMA56845.1"/>
    </source>
</evidence>
<dbReference type="RefSeq" id="WP_007736478.1">
    <property type="nucleotide sequence ID" value="NZ_AOMF01000015.1"/>
</dbReference>
<sequence length="78" mass="8749">MARGHECGYLCCMFSYIIATFQQAIEYNESTRESVISILVGLLKGFATKVHLGPTSQFGEIVAETSYFSNRLYRCPIS</sequence>
<proteinExistence type="predicted"/>
<evidence type="ECO:0000313" key="2">
    <source>
        <dbReference type="Proteomes" id="UP000011680"/>
    </source>
</evidence>